<sequence>MHAFALSRFLFWFVVFFLVALFLRPWVEDLIFAHYAEPREIEARGELAADERTTIAIFERANPSVVYITTSARVLDLLTRNVLEVPRGTGSGFVWDRAGHVVTNYHVVADIEAAYVRLSNQRTYAARLVGVSPEHDIAVLRIATSIAGPPPLSLGSSHDLRVGQKVFAIGNPFGLDYTLTAGVISALDRSIPGDDGRTIDHLIQTDAAINPGNSGGPLIDSAGRLIGMNTAIFSPSGSFAGIGFAVPVDTINRVVPRLIAQGRYLRPTLGVVTNRALSERVGALLGTAGVVVLKVDPGSPAATAGLRSALISREGELVAADLIVAAAGRRVRSLDDLLDVLDNYAPGNRIELEVVRGGERFSLPVTLGEGLPQTGVGLPRDLPHA</sequence>
<keyword evidence="5" id="KW-0812">Transmembrane</keyword>
<evidence type="ECO:0000256" key="2">
    <source>
        <dbReference type="ARBA" id="ARBA00022670"/>
    </source>
</evidence>
<feature type="transmembrane region" description="Helical" evidence="5">
    <location>
        <begin position="9"/>
        <end position="27"/>
    </location>
</feature>
<keyword evidence="3" id="KW-0378">Hydrolase</keyword>
<dbReference type="GO" id="GO:0004252">
    <property type="term" value="F:serine-type endopeptidase activity"/>
    <property type="evidence" value="ECO:0007669"/>
    <property type="project" value="InterPro"/>
</dbReference>
<keyword evidence="2" id="KW-0645">Protease</keyword>
<evidence type="ECO:0000256" key="4">
    <source>
        <dbReference type="ARBA" id="ARBA00022825"/>
    </source>
</evidence>
<dbReference type="InterPro" id="IPR051201">
    <property type="entry name" value="Chloro_Bact_Ser_Proteases"/>
</dbReference>
<dbReference type="Pfam" id="PF13180">
    <property type="entry name" value="PDZ_2"/>
    <property type="match status" value="1"/>
</dbReference>
<keyword evidence="5" id="KW-1133">Transmembrane helix</keyword>
<comment type="caution">
    <text evidence="8">The sequence shown here is derived from an EMBL/GenBank/DDBJ whole genome shotgun (WGS) entry which is preliminary data.</text>
</comment>
<dbReference type="Gene3D" id="2.40.10.10">
    <property type="entry name" value="Trypsin-like serine proteases"/>
    <property type="match status" value="2"/>
</dbReference>
<dbReference type="SMART" id="SM00228">
    <property type="entry name" value="PDZ"/>
    <property type="match status" value="1"/>
</dbReference>
<dbReference type="GO" id="GO:0006508">
    <property type="term" value="P:proteolysis"/>
    <property type="evidence" value="ECO:0007669"/>
    <property type="project" value="UniProtKB-KW"/>
</dbReference>
<keyword evidence="4" id="KW-0720">Serine protease</keyword>
<evidence type="ECO:0000313" key="10">
    <source>
        <dbReference type="Proteomes" id="UP000295247"/>
    </source>
</evidence>
<dbReference type="PANTHER" id="PTHR43343:SF3">
    <property type="entry name" value="PROTEASE DO-LIKE 8, CHLOROPLASTIC"/>
    <property type="match status" value="1"/>
</dbReference>
<evidence type="ECO:0000313" key="8">
    <source>
        <dbReference type="EMBL" id="TCW38585.1"/>
    </source>
</evidence>
<comment type="similarity">
    <text evidence="1">Belongs to the peptidase S1C family.</text>
</comment>
<evidence type="ECO:0000259" key="6">
    <source>
        <dbReference type="SMART" id="SM00228"/>
    </source>
</evidence>
<dbReference type="RefSeq" id="WP_062271861.1">
    <property type="nucleotide sequence ID" value="NZ_LSYU01000024.1"/>
</dbReference>
<keyword evidence="9" id="KW-1185">Reference proteome</keyword>
<feature type="domain" description="PDZ" evidence="6">
    <location>
        <begin position="279"/>
        <end position="358"/>
    </location>
</feature>
<dbReference type="PANTHER" id="PTHR43343">
    <property type="entry name" value="PEPTIDASE S12"/>
    <property type="match status" value="1"/>
</dbReference>
<evidence type="ECO:0000256" key="1">
    <source>
        <dbReference type="ARBA" id="ARBA00010541"/>
    </source>
</evidence>
<evidence type="ECO:0000256" key="3">
    <source>
        <dbReference type="ARBA" id="ARBA00022801"/>
    </source>
</evidence>
<dbReference type="Proteomes" id="UP000075766">
    <property type="component" value="Unassembled WGS sequence"/>
</dbReference>
<dbReference type="SUPFAM" id="SSF50494">
    <property type="entry name" value="Trypsin-like serine proteases"/>
    <property type="match status" value="1"/>
</dbReference>
<dbReference type="Pfam" id="PF13365">
    <property type="entry name" value="Trypsin_2"/>
    <property type="match status" value="1"/>
</dbReference>
<evidence type="ECO:0000313" key="7">
    <source>
        <dbReference type="EMBL" id="KXX66083.1"/>
    </source>
</evidence>
<reference evidence="8 10" key="2">
    <citation type="submission" date="2019-03" db="EMBL/GenBank/DDBJ databases">
        <title>Genomic Encyclopedia of Type Strains, Phase IV (KMG-IV): sequencing the most valuable type-strain genomes for metagenomic binning, comparative biology and taxonomic classification.</title>
        <authorList>
            <person name="Goeker M."/>
        </authorList>
    </citation>
    <scope>NUCLEOTIDE SEQUENCE [LARGE SCALE GENOMIC DNA]</scope>
    <source>
        <strain evidence="8 10">DSM 203</strain>
    </source>
</reference>
<dbReference type="InterPro" id="IPR043504">
    <property type="entry name" value="Peptidase_S1_PA_chymotrypsin"/>
</dbReference>
<dbReference type="Gene3D" id="2.30.42.10">
    <property type="match status" value="1"/>
</dbReference>
<dbReference type="EMBL" id="LSYU01000024">
    <property type="protein sequence ID" value="KXX66083.1"/>
    <property type="molecule type" value="Genomic_DNA"/>
</dbReference>
<dbReference type="InterPro" id="IPR036034">
    <property type="entry name" value="PDZ_sf"/>
</dbReference>
<dbReference type="SUPFAM" id="SSF50156">
    <property type="entry name" value="PDZ domain-like"/>
    <property type="match status" value="1"/>
</dbReference>
<name>A0A4R4AHG9_MARGR</name>
<proteinExistence type="inferred from homology"/>
<reference evidence="7 9" key="1">
    <citation type="submission" date="2016-02" db="EMBL/GenBank/DDBJ databases">
        <title>Genome sequence of Marichromatium gracile YL-28, a purple sulfur bacterium.</title>
        <authorList>
            <person name="Zhao C."/>
            <person name="Hong X."/>
            <person name="Chen S."/>
            <person name="Yang S."/>
        </authorList>
    </citation>
    <scope>NUCLEOTIDE SEQUENCE [LARGE SCALE GENOMIC DNA]</scope>
    <source>
        <strain evidence="7 9">YL28</strain>
    </source>
</reference>
<gene>
    <name evidence="7" type="ORF">AY586_06745</name>
    <name evidence="8" type="ORF">EDC29_102481</name>
</gene>
<dbReference type="FunFam" id="2.40.10.10:FF:000001">
    <property type="entry name" value="Periplasmic serine protease DegS"/>
    <property type="match status" value="1"/>
</dbReference>
<protein>
    <submittedName>
        <fullName evidence="7">2-alkenal reductase</fullName>
    </submittedName>
    <submittedName>
        <fullName evidence="8">DegP2 peptidase</fullName>
    </submittedName>
</protein>
<dbReference type="EMBL" id="SMDC01000002">
    <property type="protein sequence ID" value="TCW38585.1"/>
    <property type="molecule type" value="Genomic_DNA"/>
</dbReference>
<dbReference type="AlphaFoldDB" id="A0A4R4AHG9"/>
<accession>A0A4R4AHG9</accession>
<evidence type="ECO:0000313" key="9">
    <source>
        <dbReference type="Proteomes" id="UP000075766"/>
    </source>
</evidence>
<dbReference type="PRINTS" id="PR00834">
    <property type="entry name" value="PROTEASES2C"/>
</dbReference>
<dbReference type="InterPro" id="IPR009003">
    <property type="entry name" value="Peptidase_S1_PA"/>
</dbReference>
<dbReference type="Proteomes" id="UP000295247">
    <property type="component" value="Unassembled WGS sequence"/>
</dbReference>
<organism evidence="8 10">
    <name type="scientific">Marichromatium gracile</name>
    <name type="common">Chromatium gracile</name>
    <dbReference type="NCBI Taxonomy" id="1048"/>
    <lineage>
        <taxon>Bacteria</taxon>
        <taxon>Pseudomonadati</taxon>
        <taxon>Pseudomonadota</taxon>
        <taxon>Gammaproteobacteria</taxon>
        <taxon>Chromatiales</taxon>
        <taxon>Chromatiaceae</taxon>
        <taxon>Marichromatium</taxon>
    </lineage>
</organism>
<dbReference type="InterPro" id="IPR001940">
    <property type="entry name" value="Peptidase_S1C"/>
</dbReference>
<evidence type="ECO:0000256" key="5">
    <source>
        <dbReference type="SAM" id="Phobius"/>
    </source>
</evidence>
<dbReference type="InterPro" id="IPR001478">
    <property type="entry name" value="PDZ"/>
</dbReference>
<keyword evidence="5" id="KW-0472">Membrane</keyword>